<evidence type="ECO:0000259" key="2">
    <source>
        <dbReference type="Pfam" id="PF13229"/>
    </source>
</evidence>
<dbReference type="SMART" id="SM00710">
    <property type="entry name" value="PbH1"/>
    <property type="match status" value="6"/>
</dbReference>
<dbReference type="InterPro" id="IPR039448">
    <property type="entry name" value="Beta_helix"/>
</dbReference>
<gene>
    <name evidence="3" type="ORF">M0654_10365</name>
</gene>
<dbReference type="InterPro" id="IPR006626">
    <property type="entry name" value="PbH1"/>
</dbReference>
<dbReference type="InterPro" id="IPR012334">
    <property type="entry name" value="Pectin_lyas_fold"/>
</dbReference>
<dbReference type="Proteomes" id="UP001202827">
    <property type="component" value="Unassembled WGS sequence"/>
</dbReference>
<evidence type="ECO:0000313" key="4">
    <source>
        <dbReference type="Proteomes" id="UP001202827"/>
    </source>
</evidence>
<keyword evidence="4" id="KW-1185">Reference proteome</keyword>
<dbReference type="InterPro" id="IPR011050">
    <property type="entry name" value="Pectin_lyase_fold/virulence"/>
</dbReference>
<dbReference type="Pfam" id="PF13229">
    <property type="entry name" value="Beta_helix"/>
    <property type="match status" value="1"/>
</dbReference>
<feature type="region of interest" description="Disordered" evidence="1">
    <location>
        <begin position="123"/>
        <end position="143"/>
    </location>
</feature>
<sequence length="336" mass="36014">MLLFTPMAPADAATKACGADIHRRLKAKVTKNTKAVAIDCDLTLKKGDVIAVPLSFTGSAGSGRVLDCNGATLDGTVPSAMTVLIRSKRQPDGSWDVPRDITIRNCTIKGGLHIRGLGRNGEAENVRKSSLTPGHTERAQAAAPRDIRIENVTFVAQGGIPFYAAPGVTGLVVENSTFTGKSGSVGIYLDAESARNQIRGNVFNIRTTVREVLAVDGSADNRIEGNRFENPIGGGIFLYRNCGEGGTIRHQAPQRNVIKDNSFRYSTTVGARPAIWLGSRQGNRFYCLYRTRGGFGSGLSPRDFAQNNVVTGNRLHGASLGLILDQDENNTVTDNR</sequence>
<dbReference type="Gene3D" id="2.160.20.10">
    <property type="entry name" value="Single-stranded right-handed beta-helix, Pectin lyase-like"/>
    <property type="match status" value="1"/>
</dbReference>
<protein>
    <submittedName>
        <fullName evidence="3">Right-handed parallel beta-helix repeat-containing protein</fullName>
    </submittedName>
</protein>
<dbReference type="EMBL" id="JALPRY010000010">
    <property type="protein sequence ID" value="MCK8780386.1"/>
    <property type="molecule type" value="Genomic_DNA"/>
</dbReference>
<comment type="caution">
    <text evidence="3">The sequence shown here is derived from an EMBL/GenBank/DDBJ whole genome shotgun (WGS) entry which is preliminary data.</text>
</comment>
<proteinExistence type="predicted"/>
<reference evidence="3 4" key="1">
    <citation type="submission" date="2022-04" db="EMBL/GenBank/DDBJ databases">
        <title>Rhizobium coralii sp. nov., isolated from coral Turbinaria peltata.</title>
        <authorList>
            <person name="Sun H."/>
        </authorList>
    </citation>
    <scope>NUCLEOTIDE SEQUENCE [LARGE SCALE GENOMIC DNA]</scope>
    <source>
        <strain evidence="3 4">NTR19</strain>
    </source>
</reference>
<name>A0ABT0IR97_9HYPH</name>
<evidence type="ECO:0000313" key="3">
    <source>
        <dbReference type="EMBL" id="MCK8780386.1"/>
    </source>
</evidence>
<dbReference type="RefSeq" id="WP_248683022.1">
    <property type="nucleotide sequence ID" value="NZ_JALPRY010000010.1"/>
</dbReference>
<feature type="domain" description="Right handed beta helix" evidence="2">
    <location>
        <begin position="102"/>
        <end position="248"/>
    </location>
</feature>
<evidence type="ECO:0000256" key="1">
    <source>
        <dbReference type="SAM" id="MobiDB-lite"/>
    </source>
</evidence>
<accession>A0ABT0IR97</accession>
<organism evidence="3 4">
    <name type="scientific">Neorhizobium turbinariae</name>
    <dbReference type="NCBI Taxonomy" id="2937795"/>
    <lineage>
        <taxon>Bacteria</taxon>
        <taxon>Pseudomonadati</taxon>
        <taxon>Pseudomonadota</taxon>
        <taxon>Alphaproteobacteria</taxon>
        <taxon>Hyphomicrobiales</taxon>
        <taxon>Rhizobiaceae</taxon>
        <taxon>Rhizobium/Agrobacterium group</taxon>
        <taxon>Neorhizobium</taxon>
    </lineage>
</organism>
<dbReference type="SUPFAM" id="SSF51126">
    <property type="entry name" value="Pectin lyase-like"/>
    <property type="match status" value="1"/>
</dbReference>